<dbReference type="InterPro" id="IPR000792">
    <property type="entry name" value="Tscrpt_reg_LuxR_C"/>
</dbReference>
<feature type="domain" description="HTH luxR-type" evidence="1">
    <location>
        <begin position="348"/>
        <end position="405"/>
    </location>
</feature>
<name>D6Z4C8_DESAT</name>
<dbReference type="InParanoid" id="D6Z4C8"/>
<dbReference type="eggNOG" id="COG2771">
    <property type="taxonomic scope" value="Bacteria"/>
</dbReference>
<dbReference type="GO" id="GO:0006355">
    <property type="term" value="P:regulation of DNA-templated transcription"/>
    <property type="evidence" value="ECO:0007669"/>
    <property type="project" value="InterPro"/>
</dbReference>
<protein>
    <submittedName>
        <fullName evidence="2">Transcriptional regulator, LuxR family</fullName>
    </submittedName>
</protein>
<dbReference type="STRING" id="589865.DaAHT2_1711"/>
<sequence length="413" mass="46235">MFPEVSLRGIDCNGAVKRHCRVNPVMGSGIKAAKEFNLWRERERLIAGIYATITDPAGWMTFLRELVGLSQSRSARLLLLNAGADQVLSSFKLNIDDDYHRRYVQYYVNACPWRPELRRKEPGRLYSTYLHFSCRQPDYYRTEFFNEWAGPQNIHHGLCGTVYQDDERSVQLLIQRTRGQGHYSEAETEFINDFVPHLQQSLVLAGQVAAGRARDEAVALAAGRETLPFVLLNHELRVVYTTPGAEELLGGGWLTSRDGRLRLGDEQADQRLQKVLRSSLQAAASRLFDDDGGTVEIPSADGLGRQLLVRPIHPEVPVVVGEPPAHVAVYFYDPEGGLVIDPERLRRLYALSEAEIRVARALAVTPEPASVARRCHLSLHTVRSHIKSIFLKTGAGSQAALIKLLLAGPARRR</sequence>
<accession>D6Z4C8</accession>
<dbReference type="HOGENOM" id="CLU_037939_3_0_7"/>
<evidence type="ECO:0000259" key="1">
    <source>
        <dbReference type="SMART" id="SM00421"/>
    </source>
</evidence>
<dbReference type="KEGG" id="dak:DaAHT2_1711"/>
<dbReference type="InterPro" id="IPR016032">
    <property type="entry name" value="Sig_transdc_resp-reg_C-effctor"/>
</dbReference>
<gene>
    <name evidence="2" type="ordered locus">DaAHT2_1711</name>
</gene>
<evidence type="ECO:0000313" key="2">
    <source>
        <dbReference type="EMBL" id="ADH86403.1"/>
    </source>
</evidence>
<dbReference type="Proteomes" id="UP000001508">
    <property type="component" value="Chromosome"/>
</dbReference>
<dbReference type="Gene3D" id="1.10.10.10">
    <property type="entry name" value="Winged helix-like DNA-binding domain superfamily/Winged helix DNA-binding domain"/>
    <property type="match status" value="1"/>
</dbReference>
<dbReference type="InterPro" id="IPR036388">
    <property type="entry name" value="WH-like_DNA-bd_sf"/>
</dbReference>
<dbReference type="AlphaFoldDB" id="D6Z4C8"/>
<dbReference type="EMBL" id="CP001940">
    <property type="protein sequence ID" value="ADH86403.1"/>
    <property type="molecule type" value="Genomic_DNA"/>
</dbReference>
<dbReference type="SUPFAM" id="SSF46894">
    <property type="entry name" value="C-terminal effector domain of the bipartite response regulators"/>
    <property type="match status" value="1"/>
</dbReference>
<reference evidence="3" key="1">
    <citation type="submission" date="2010-02" db="EMBL/GenBank/DDBJ databases">
        <title>Complete sequence of Desulfurivibrio alkaliphilus AHT2.</title>
        <authorList>
            <consortium name="US DOE Joint Genome Institute"/>
            <person name="Pitluck S."/>
            <person name="Chertkov O."/>
            <person name="Detter J.C."/>
            <person name="Han C."/>
            <person name="Tapia R."/>
            <person name="Larimer F."/>
            <person name="Land M."/>
            <person name="Hauser L."/>
            <person name="Kyrpides N."/>
            <person name="Mikhailova N."/>
            <person name="Sorokin D.Y."/>
            <person name="Muyzer G."/>
            <person name="Woyke T."/>
        </authorList>
    </citation>
    <scope>NUCLEOTIDE SEQUENCE [LARGE SCALE GENOMIC DNA]</scope>
    <source>
        <strain evidence="3">DSM 19089 / UNIQEM U267 / AHT2</strain>
    </source>
</reference>
<dbReference type="SMART" id="SM00421">
    <property type="entry name" value="HTH_LUXR"/>
    <property type="match status" value="1"/>
</dbReference>
<dbReference type="GO" id="GO:0003677">
    <property type="term" value="F:DNA binding"/>
    <property type="evidence" value="ECO:0007669"/>
    <property type="project" value="InterPro"/>
</dbReference>
<evidence type="ECO:0000313" key="3">
    <source>
        <dbReference type="Proteomes" id="UP000001508"/>
    </source>
</evidence>
<organism evidence="2 3">
    <name type="scientific">Desulfurivibrio alkaliphilus (strain DSM 19089 / UNIQEM U267 / AHT2)</name>
    <dbReference type="NCBI Taxonomy" id="589865"/>
    <lineage>
        <taxon>Bacteria</taxon>
        <taxon>Pseudomonadati</taxon>
        <taxon>Thermodesulfobacteriota</taxon>
        <taxon>Desulfobulbia</taxon>
        <taxon>Desulfobulbales</taxon>
        <taxon>Desulfobulbaceae</taxon>
        <taxon>Desulfurivibrio</taxon>
    </lineage>
</organism>
<keyword evidence="3" id="KW-1185">Reference proteome</keyword>
<proteinExistence type="predicted"/>